<evidence type="ECO:0000256" key="11">
    <source>
        <dbReference type="ARBA" id="ARBA00023310"/>
    </source>
</evidence>
<evidence type="ECO:0000256" key="7">
    <source>
        <dbReference type="ARBA" id="ARBA00022989"/>
    </source>
</evidence>
<evidence type="ECO:0000256" key="10">
    <source>
        <dbReference type="ARBA" id="ARBA00023136"/>
    </source>
</evidence>
<keyword evidence="11" id="KW-0066">ATP synthesis</keyword>
<dbReference type="RefSeq" id="YP_010503087.1">
    <property type="nucleotide sequence ID" value="NC_066991.1"/>
</dbReference>
<dbReference type="Pfam" id="PF00895">
    <property type="entry name" value="ATP-synt_8"/>
    <property type="match status" value="1"/>
</dbReference>
<name>A0A977PLN5_9TELE</name>
<dbReference type="PANTHER" id="PTHR39937">
    <property type="entry name" value="ATP SYNTHASE PROTEIN 8"/>
    <property type="match status" value="1"/>
</dbReference>
<keyword evidence="9 14" id="KW-0496">Mitochondrion</keyword>
<dbReference type="AlphaFoldDB" id="A0A977PLN5"/>
<keyword evidence="6 14" id="KW-0375">Hydrogen ion transport</keyword>
<comment type="function">
    <text evidence="12">Subunit 8, of the mitochondrial membrane ATP synthase complex (F(1)F(0) ATP synthase or Complex V) that produces ATP from ADP in the presence of a proton gradient across the membrane which is generated by electron transport complexes of the respiratory chain. ATP synthase complex consist of a soluble F(1) head domain - the catalytic core - and a membrane F(1) domain - the membrane proton channel. These two domains are linked by a central stalk rotating inside the F(1) region and a stationary peripheral stalk. During catalysis, ATP synthesis in the catalytic domain of F(1) is coupled via a rotary mechanism of the central stalk subunits to proton translocation. In vivo, can only synthesize ATP although its ATP hydrolase activity can be activated artificially in vitro. Part of the complex F(0) domain.</text>
</comment>
<evidence type="ECO:0000256" key="5">
    <source>
        <dbReference type="ARBA" id="ARBA00022692"/>
    </source>
</evidence>
<evidence type="ECO:0000256" key="2">
    <source>
        <dbReference type="ARBA" id="ARBA00008892"/>
    </source>
</evidence>
<reference evidence="16" key="1">
    <citation type="journal article" date="2022" name="Biologia">
        <title>Comparative mitochondrial genomics of tetras: insights into phylogenetic relationships in Characidae.</title>
        <authorList>
            <person name="Xu W."/>
            <person name="Wang J."/>
            <person name="Xu R."/>
            <person name="Jiang H."/>
            <person name="Ding J."/>
            <person name="Wu H."/>
            <person name="Wu Y."/>
            <person name="Liu H."/>
        </authorList>
    </citation>
    <scope>NUCLEOTIDE SEQUENCE</scope>
</reference>
<evidence type="ECO:0000313" key="16">
    <source>
        <dbReference type="EMBL" id="UXD78970.1"/>
    </source>
</evidence>
<dbReference type="GeneID" id="75510603"/>
<geneLocation type="mitochondrion" evidence="16"/>
<evidence type="ECO:0000256" key="3">
    <source>
        <dbReference type="ARBA" id="ARBA00022448"/>
    </source>
</evidence>
<dbReference type="InterPro" id="IPR050635">
    <property type="entry name" value="ATPase_protein_8"/>
</dbReference>
<dbReference type="GO" id="GO:0015986">
    <property type="term" value="P:proton motive force-driven ATP synthesis"/>
    <property type="evidence" value="ECO:0007669"/>
    <property type="project" value="InterPro"/>
</dbReference>
<organism evidence="16">
    <name type="scientific">Hemigrammus armstrongi</name>
    <dbReference type="NCBI Taxonomy" id="2979625"/>
    <lineage>
        <taxon>Eukaryota</taxon>
        <taxon>Metazoa</taxon>
        <taxon>Chordata</taxon>
        <taxon>Craniata</taxon>
        <taxon>Vertebrata</taxon>
        <taxon>Euteleostomi</taxon>
        <taxon>Actinopterygii</taxon>
        <taxon>Neopterygii</taxon>
        <taxon>Teleostei</taxon>
        <taxon>Ostariophysi</taxon>
        <taxon>Characiformes</taxon>
        <taxon>Characoidei</taxon>
        <taxon>Acestrorhamphidae</taxon>
        <taxon>Hemigrammus</taxon>
    </lineage>
</organism>
<comment type="similarity">
    <text evidence="2 14">Belongs to the ATPase protein 8 family.</text>
</comment>
<evidence type="ECO:0000256" key="8">
    <source>
        <dbReference type="ARBA" id="ARBA00023065"/>
    </source>
</evidence>
<dbReference type="CTD" id="4509"/>
<proteinExistence type="inferred from homology"/>
<keyword evidence="4 14" id="KW-0138">CF(0)</keyword>
<comment type="subcellular location">
    <subcellularLocation>
        <location evidence="1 14">Mitochondrion membrane</location>
        <topology evidence="1 14">Single-pass membrane protein</topology>
    </subcellularLocation>
</comment>
<evidence type="ECO:0000256" key="15">
    <source>
        <dbReference type="SAM" id="Phobius"/>
    </source>
</evidence>
<dbReference type="EMBL" id="MW742324">
    <property type="protein sequence ID" value="UXD78970.1"/>
    <property type="molecule type" value="Genomic_DNA"/>
</dbReference>
<evidence type="ECO:0000256" key="9">
    <source>
        <dbReference type="ARBA" id="ARBA00023128"/>
    </source>
</evidence>
<keyword evidence="7 15" id="KW-1133">Transmembrane helix</keyword>
<feature type="transmembrane region" description="Helical" evidence="15">
    <location>
        <begin position="6"/>
        <end position="24"/>
    </location>
</feature>
<sequence length="55" mass="6634">MPQLILKPWFITLVFSWLIFLTIIPAKVMKYNFNNEPETPSTLKLKTNAWGWEWH</sequence>
<keyword evidence="10 15" id="KW-0472">Membrane</keyword>
<gene>
    <name evidence="16" type="primary">ATP8</name>
</gene>
<keyword evidence="8 14" id="KW-0406">Ion transport</keyword>
<evidence type="ECO:0000256" key="1">
    <source>
        <dbReference type="ARBA" id="ARBA00004304"/>
    </source>
</evidence>
<dbReference type="GO" id="GO:0045259">
    <property type="term" value="C:proton-transporting ATP synthase complex"/>
    <property type="evidence" value="ECO:0007669"/>
    <property type="project" value="UniProtKB-KW"/>
</dbReference>
<keyword evidence="3 14" id="KW-0813">Transport</keyword>
<accession>A0A977PLN5</accession>
<dbReference type="InterPro" id="IPR001421">
    <property type="entry name" value="ATP8_metazoa"/>
</dbReference>
<evidence type="ECO:0000256" key="14">
    <source>
        <dbReference type="RuleBase" id="RU003661"/>
    </source>
</evidence>
<evidence type="ECO:0000256" key="12">
    <source>
        <dbReference type="ARBA" id="ARBA00053067"/>
    </source>
</evidence>
<evidence type="ECO:0000256" key="6">
    <source>
        <dbReference type="ARBA" id="ARBA00022781"/>
    </source>
</evidence>
<dbReference type="GO" id="GO:0015078">
    <property type="term" value="F:proton transmembrane transporter activity"/>
    <property type="evidence" value="ECO:0007669"/>
    <property type="project" value="InterPro"/>
</dbReference>
<protein>
    <recommendedName>
        <fullName evidence="14">ATP synthase complex subunit 8</fullName>
    </recommendedName>
</protein>
<evidence type="ECO:0000256" key="4">
    <source>
        <dbReference type="ARBA" id="ARBA00022547"/>
    </source>
</evidence>
<evidence type="ECO:0000256" key="13">
    <source>
        <dbReference type="ARBA" id="ARBA00064647"/>
    </source>
</evidence>
<comment type="subunit">
    <text evidence="13">Component of the ATP synthase complex composed at least of ATP5F1A/subunit alpha, ATP5F1B/subunit beta, ATP5MC1/subunit c (homooctomer), MT-ATP6/subunit a, MT-ATP8/subunit 8, ATP5ME/subunit e, ATP5MF/subunit f, ATP5MG/subunit g, ATP5MK/subunit k, ATP5MJ/subunit j, ATP5F1C/subunit gamma, ATP5F1D/subunit delta, ATP5F1E/subunit epsilon, ATP5PF/subunit F6, ATP5PB/subunit b, ATP5PD/subunit d, ATP5PO/subunit OSCP. ATP synthase complex consists of a soluble F(1) head domain (subunits alpha(3) and beta(3)) - the catalytic core - and a membrane F(0) domain - the membrane proton channel (subunits c, a, 8, e, f, g, k and j). These two domains are linked by a central stalk (subunits gamma, delta, and epsilon) rotating inside the F1 region and a stationary peripheral stalk (subunits F6, b, d, and OSCP).</text>
</comment>
<dbReference type="GO" id="GO:0031966">
    <property type="term" value="C:mitochondrial membrane"/>
    <property type="evidence" value="ECO:0007669"/>
    <property type="project" value="UniProtKB-SubCell"/>
</dbReference>
<dbReference type="PANTHER" id="PTHR39937:SF1">
    <property type="entry name" value="ATP SYNTHASE PROTEIN 8"/>
    <property type="match status" value="1"/>
</dbReference>
<keyword evidence="5 14" id="KW-0812">Transmembrane</keyword>